<sequence>MVIPAQSSNQTLALPTYQQ</sequence>
<dbReference type="EMBL" id="AWWV01006910">
    <property type="protein sequence ID" value="OMO99221.1"/>
    <property type="molecule type" value="Genomic_DNA"/>
</dbReference>
<organism evidence="1 2">
    <name type="scientific">Corchorus capsularis</name>
    <name type="common">Jute</name>
    <dbReference type="NCBI Taxonomy" id="210143"/>
    <lineage>
        <taxon>Eukaryota</taxon>
        <taxon>Viridiplantae</taxon>
        <taxon>Streptophyta</taxon>
        <taxon>Embryophyta</taxon>
        <taxon>Tracheophyta</taxon>
        <taxon>Spermatophyta</taxon>
        <taxon>Magnoliopsida</taxon>
        <taxon>eudicotyledons</taxon>
        <taxon>Gunneridae</taxon>
        <taxon>Pentapetalae</taxon>
        <taxon>rosids</taxon>
        <taxon>malvids</taxon>
        <taxon>Malvales</taxon>
        <taxon>Malvaceae</taxon>
        <taxon>Grewioideae</taxon>
        <taxon>Apeibeae</taxon>
        <taxon>Corchorus</taxon>
    </lineage>
</organism>
<name>A0A1R3JWR6_COCAP</name>
<comment type="caution">
    <text evidence="1">The sequence shown here is derived from an EMBL/GenBank/DDBJ whole genome shotgun (WGS) entry which is preliminary data.</text>
</comment>
<dbReference type="Proteomes" id="UP000188268">
    <property type="component" value="Unassembled WGS sequence"/>
</dbReference>
<protein>
    <submittedName>
        <fullName evidence="1">Uncharacterized protein</fullName>
    </submittedName>
</protein>
<evidence type="ECO:0000313" key="1">
    <source>
        <dbReference type="EMBL" id="OMO99221.1"/>
    </source>
</evidence>
<gene>
    <name evidence="1" type="ORF">CCACVL1_03884</name>
</gene>
<dbReference type="AlphaFoldDB" id="A0A1R3JWR6"/>
<reference evidence="1 2" key="1">
    <citation type="submission" date="2013-09" db="EMBL/GenBank/DDBJ databases">
        <title>Corchorus capsularis genome sequencing.</title>
        <authorList>
            <person name="Alam M."/>
            <person name="Haque M.S."/>
            <person name="Islam M.S."/>
            <person name="Emdad E.M."/>
            <person name="Islam M.M."/>
            <person name="Ahmed B."/>
            <person name="Halim A."/>
            <person name="Hossen Q.M.M."/>
            <person name="Hossain M.Z."/>
            <person name="Ahmed R."/>
            <person name="Khan M.M."/>
            <person name="Islam R."/>
            <person name="Rashid M.M."/>
            <person name="Khan S.A."/>
            <person name="Rahman M.S."/>
            <person name="Alam M."/>
        </authorList>
    </citation>
    <scope>NUCLEOTIDE SEQUENCE [LARGE SCALE GENOMIC DNA]</scope>
    <source>
        <strain evidence="2">cv. CVL-1</strain>
        <tissue evidence="1">Whole seedling</tissue>
    </source>
</reference>
<accession>A0A1R3JWR6</accession>
<proteinExistence type="predicted"/>
<keyword evidence="2" id="KW-1185">Reference proteome</keyword>
<evidence type="ECO:0000313" key="2">
    <source>
        <dbReference type="Proteomes" id="UP000188268"/>
    </source>
</evidence>